<evidence type="ECO:0000313" key="2">
    <source>
        <dbReference type="Proteomes" id="UP000886885"/>
    </source>
</evidence>
<proteinExistence type="predicted"/>
<dbReference type="OrthoDB" id="851935at2759"/>
<accession>A0A8X8CKF4</accession>
<dbReference type="Proteomes" id="UP000886885">
    <property type="component" value="Chromosome 10D"/>
</dbReference>
<comment type="caution">
    <text evidence="1">The sequence shown here is derived from an EMBL/GenBank/DDBJ whole genome shotgun (WGS) entry which is preliminary data.</text>
</comment>
<evidence type="ECO:0000313" key="1">
    <source>
        <dbReference type="EMBL" id="KAG6757044.1"/>
    </source>
</evidence>
<dbReference type="EMBL" id="JAAWWB010000020">
    <property type="protein sequence ID" value="KAG6757044.1"/>
    <property type="molecule type" value="Genomic_DNA"/>
</dbReference>
<dbReference type="AlphaFoldDB" id="A0A8X8CKF4"/>
<dbReference type="PANTHER" id="PTHR46951:SF2">
    <property type="entry name" value="BED-TYPE DOMAIN-CONTAINING PROTEIN"/>
    <property type="match status" value="1"/>
</dbReference>
<protein>
    <recommendedName>
        <fullName evidence="3">BED-type domain-containing protein</fullName>
    </recommendedName>
</protein>
<name>A0A8X8CKF4_POPTO</name>
<organism evidence="1 2">
    <name type="scientific">Populus tomentosa</name>
    <name type="common">Chinese white poplar</name>
    <dbReference type="NCBI Taxonomy" id="118781"/>
    <lineage>
        <taxon>Eukaryota</taxon>
        <taxon>Viridiplantae</taxon>
        <taxon>Streptophyta</taxon>
        <taxon>Embryophyta</taxon>
        <taxon>Tracheophyta</taxon>
        <taxon>Spermatophyta</taxon>
        <taxon>Magnoliopsida</taxon>
        <taxon>eudicotyledons</taxon>
        <taxon>Gunneridae</taxon>
        <taxon>Pentapetalae</taxon>
        <taxon>rosids</taxon>
        <taxon>fabids</taxon>
        <taxon>Malpighiales</taxon>
        <taxon>Salicaceae</taxon>
        <taxon>Saliceae</taxon>
        <taxon>Populus</taxon>
    </lineage>
</organism>
<gene>
    <name evidence="1" type="ORF">POTOM_037345</name>
</gene>
<evidence type="ECO:0008006" key="3">
    <source>
        <dbReference type="Google" id="ProtNLM"/>
    </source>
</evidence>
<sequence length="136" mass="15031">MASAPARSDDPPWANGKVVVGAKNSSICVHCSKRINDGGITRLKCHLTGIKGEVKACKKVPPEVKWQMKQLIEDLTIEKEKRKRLRIDIGNSQSLSSDEVEEDVISGQLEEYKKATGDFGMTLAIGQREKLNPVAW</sequence>
<keyword evidence="2" id="KW-1185">Reference proteome</keyword>
<reference evidence="1" key="1">
    <citation type="journal article" date="2020" name="bioRxiv">
        <title>Hybrid origin of Populus tomentosa Carr. identified through genome sequencing and phylogenomic analysis.</title>
        <authorList>
            <person name="An X."/>
            <person name="Gao K."/>
            <person name="Chen Z."/>
            <person name="Li J."/>
            <person name="Yang X."/>
            <person name="Yang X."/>
            <person name="Zhou J."/>
            <person name="Guo T."/>
            <person name="Zhao T."/>
            <person name="Huang S."/>
            <person name="Miao D."/>
            <person name="Khan W.U."/>
            <person name="Rao P."/>
            <person name="Ye M."/>
            <person name="Lei B."/>
            <person name="Liao W."/>
            <person name="Wang J."/>
            <person name="Ji L."/>
            <person name="Li Y."/>
            <person name="Guo B."/>
            <person name="Mustafa N.S."/>
            <person name="Li S."/>
            <person name="Yun Q."/>
            <person name="Keller S.R."/>
            <person name="Mao J."/>
            <person name="Zhang R."/>
            <person name="Strauss S.H."/>
        </authorList>
    </citation>
    <scope>NUCLEOTIDE SEQUENCE</scope>
    <source>
        <strain evidence="1">GM15</strain>
        <tissue evidence="1">Leaf</tissue>
    </source>
</reference>
<dbReference type="PANTHER" id="PTHR46951">
    <property type="entry name" value="BED-TYPE DOMAIN-CONTAINING PROTEIN"/>
    <property type="match status" value="1"/>
</dbReference>